<gene>
    <name evidence="2" type="ORF">appser6_5780</name>
</gene>
<dbReference type="RefSeq" id="WP_005607289.1">
    <property type="nucleotide sequence ID" value="NZ_ADOG01000009.1"/>
</dbReference>
<dbReference type="InterPro" id="IPR024459">
    <property type="entry name" value="Acb1-like_N"/>
</dbReference>
<evidence type="ECO:0000313" key="3">
    <source>
        <dbReference type="Proteomes" id="UP000005341"/>
    </source>
</evidence>
<dbReference type="Pfam" id="PF06381">
    <property type="entry name" value="Phage_portal_3"/>
    <property type="match status" value="1"/>
</dbReference>
<organism evidence="2 3">
    <name type="scientific">Actinobacillus pleuropneumoniae serovar 6 str. Femo</name>
    <dbReference type="NCBI Taxonomy" id="754256"/>
    <lineage>
        <taxon>Bacteria</taxon>
        <taxon>Pseudomonadati</taxon>
        <taxon>Pseudomonadota</taxon>
        <taxon>Gammaproteobacteria</taxon>
        <taxon>Pasteurellales</taxon>
        <taxon>Pasteurellaceae</taxon>
        <taxon>Actinobacillus</taxon>
    </lineage>
</organism>
<dbReference type="AlphaFoldDB" id="A0A828PTL2"/>
<comment type="caution">
    <text evidence="2">The sequence shown here is derived from an EMBL/GenBank/DDBJ whole genome shotgun (WGS) entry which is preliminary data.</text>
</comment>
<dbReference type="Proteomes" id="UP000005341">
    <property type="component" value="Unassembled WGS sequence"/>
</dbReference>
<reference evidence="2 3" key="1">
    <citation type="journal article" date="2010" name="J. Bacteriol.">
        <title>Comparative genomic characterization of Actinobacillus pleuropneumoniae.</title>
        <authorList>
            <person name="Xu Z."/>
            <person name="Chen X."/>
            <person name="Li L."/>
            <person name="Li T."/>
            <person name="Wang S."/>
            <person name="Chen H."/>
            <person name="Zhou R."/>
        </authorList>
    </citation>
    <scope>NUCLEOTIDE SEQUENCE [LARGE SCALE GENOMIC DNA]</scope>
    <source>
        <strain evidence="2 3">Femo</strain>
    </source>
</reference>
<sequence length="450" mass="50109">MTVDQQRQAFVAQLLGMTGNTKRTKLWDEFGYPRRIDFNQFYKAYKRFALGNAAVERIIEKCWEDYPTIIEGAESEEATTETSWEKEVKTFLTKNWQSIIEADRRNLVGKYSALILQVADGKQWHEPIEDGSLTNLGVRGLVKFIPAWESQLLPETYQEDVTKPDYGEPITYSFRESGFGKSRGRTVTIHKSRVIILNEGGEKNQPETGISLLESGFNKLLDIEKTSGGAAEGFLKNASRQLGISLTKEVNLQTLEQSAKAQGYNSLSDAMNAKIEKLNRGTDSALVTQEGQAQILSVAPADPKPSWEVSVNEFASSIRIPFTILVGQQTGRLASDEDKSAYAQRCQARRHTVLTSYLQDIVERLIYCGILTPPAKQGFSVIWSDLLAPGQKEKIANAKELANVAQTTQQAFGRSAILPDEIRTELGLEALPDGLPPVEEVVDENQDEQV</sequence>
<dbReference type="EMBL" id="ADOG01000009">
    <property type="protein sequence ID" value="EFM92374.1"/>
    <property type="molecule type" value="Genomic_DNA"/>
</dbReference>
<evidence type="ECO:0000313" key="2">
    <source>
        <dbReference type="EMBL" id="EFM92374.1"/>
    </source>
</evidence>
<accession>A0A828PTL2</accession>
<name>A0A828PTL2_ACTPL</name>
<protein>
    <recommendedName>
        <fullName evidence="1">Anti-CBASS protein Acb1-like N-terminal domain-containing protein</fullName>
    </recommendedName>
</protein>
<proteinExistence type="predicted"/>
<feature type="domain" description="Anti-CBASS protein Acb1-like N-terminal" evidence="1">
    <location>
        <begin position="43"/>
        <end position="405"/>
    </location>
</feature>
<evidence type="ECO:0000259" key="1">
    <source>
        <dbReference type="Pfam" id="PF06381"/>
    </source>
</evidence>